<dbReference type="GO" id="GO:0097100">
    <property type="term" value="F:supercoiled DNA binding"/>
    <property type="evidence" value="ECO:0007669"/>
    <property type="project" value="EnsemblFungi"/>
</dbReference>
<feature type="compositionally biased region" description="Basic residues" evidence="7">
    <location>
        <begin position="24"/>
        <end position="34"/>
    </location>
</feature>
<dbReference type="HOGENOM" id="CLU_069424_0_0_1"/>
<accession>G8ZMR3</accession>
<evidence type="ECO:0000259" key="8">
    <source>
        <dbReference type="PROSITE" id="PS51504"/>
    </source>
</evidence>
<dbReference type="RefSeq" id="XP_003679118.1">
    <property type="nucleotide sequence ID" value="XM_003679070.1"/>
</dbReference>
<sequence length="257" mass="28422">MPSVAVARKPIKKVSKVSKPVSKQAKKPIKKPIKKPVEVEPSKSYKELITEGLTSLNDRKGTSRPALKKYIREKYPKLALSSNFDLYFNNAIKKGVEIGEFDQPKGPSGTLKLIKHAAKKPSPPQEKKPVKKSPSPTLDLTYKEMIAKAMTELNDGKGASRSALKKHIRDNNPSTNKSSTNFDHLFNTALKKGVTSGEYVQPKGPTGIVKIAKPKTKGKNLKNNHKQEDSLSCPPVSLTYILLYLSFCNISHSYVLN</sequence>
<dbReference type="GO" id="GO:0005634">
    <property type="term" value="C:nucleus"/>
    <property type="evidence" value="ECO:0007669"/>
    <property type="project" value="UniProtKB-SubCell"/>
</dbReference>
<dbReference type="STRING" id="1076872.G8ZMR3"/>
<dbReference type="GO" id="GO:0000786">
    <property type="term" value="C:nucleosome"/>
    <property type="evidence" value="ECO:0007669"/>
    <property type="project" value="InterPro"/>
</dbReference>
<proteinExistence type="predicted"/>
<dbReference type="PROSITE" id="PS51504">
    <property type="entry name" value="H15"/>
    <property type="match status" value="2"/>
</dbReference>
<dbReference type="InterPro" id="IPR036390">
    <property type="entry name" value="WH_DNA-bd_sf"/>
</dbReference>
<dbReference type="AlphaFoldDB" id="G8ZMR3"/>
<dbReference type="PANTHER" id="PTHR11467">
    <property type="entry name" value="HISTONE H1"/>
    <property type="match status" value="1"/>
</dbReference>
<dbReference type="GO" id="GO:0006355">
    <property type="term" value="P:regulation of DNA-templated transcription"/>
    <property type="evidence" value="ECO:0007669"/>
    <property type="project" value="EnsemblFungi"/>
</dbReference>
<keyword evidence="6" id="KW-0539">Nucleus</keyword>
<dbReference type="GO" id="GO:2000779">
    <property type="term" value="P:regulation of double-strand break repair"/>
    <property type="evidence" value="ECO:0007669"/>
    <property type="project" value="EnsemblFungi"/>
</dbReference>
<feature type="domain" description="H15" evidence="8">
    <location>
        <begin position="41"/>
        <end position="115"/>
    </location>
</feature>
<feature type="region of interest" description="Disordered" evidence="7">
    <location>
        <begin position="116"/>
        <end position="137"/>
    </location>
</feature>
<dbReference type="GO" id="GO:0006334">
    <property type="term" value="P:nucleosome assembly"/>
    <property type="evidence" value="ECO:0007669"/>
    <property type="project" value="InterPro"/>
</dbReference>
<evidence type="ECO:0000256" key="3">
    <source>
        <dbReference type="ARBA" id="ARBA00020833"/>
    </source>
</evidence>
<keyword evidence="4" id="KW-0158">Chromosome</keyword>
<dbReference type="InterPro" id="IPR036388">
    <property type="entry name" value="WH-like_DNA-bd_sf"/>
</dbReference>
<reference evidence="9 10" key="1">
    <citation type="journal article" date="2011" name="Proc. Natl. Acad. Sci. U.S.A.">
        <title>Evolutionary erosion of yeast sex chromosomes by mating-type switching accidents.</title>
        <authorList>
            <person name="Gordon J.L."/>
            <person name="Armisen D."/>
            <person name="Proux-Wera E."/>
            <person name="Oheigeartaigh S.S."/>
            <person name="Byrne K.P."/>
            <person name="Wolfe K.H."/>
        </authorList>
    </citation>
    <scope>NUCLEOTIDE SEQUENCE [LARGE SCALE GENOMIC DNA]</scope>
    <source>
        <strain evidence="10">ATCC 10662 / CBS 1146 / NBRC 0425 / NCYC 2629 / NRRL Y-866</strain>
    </source>
</reference>
<dbReference type="CDD" id="cd00073">
    <property type="entry name" value="H15"/>
    <property type="match status" value="2"/>
</dbReference>
<dbReference type="GO" id="GO:0043934">
    <property type="term" value="P:sporulation"/>
    <property type="evidence" value="ECO:0007669"/>
    <property type="project" value="EnsemblFungi"/>
</dbReference>
<name>G8ZMR3_TORDE</name>
<dbReference type="InParanoid" id="G8ZMR3"/>
<dbReference type="FunCoup" id="G8ZMR3">
    <property type="interactions" value="565"/>
</dbReference>
<organism evidence="9 10">
    <name type="scientific">Torulaspora delbrueckii</name>
    <name type="common">Yeast</name>
    <name type="synonym">Candida colliculosa</name>
    <dbReference type="NCBI Taxonomy" id="4950"/>
    <lineage>
        <taxon>Eukaryota</taxon>
        <taxon>Fungi</taxon>
        <taxon>Dikarya</taxon>
        <taxon>Ascomycota</taxon>
        <taxon>Saccharomycotina</taxon>
        <taxon>Saccharomycetes</taxon>
        <taxon>Saccharomycetales</taxon>
        <taxon>Saccharomycetaceae</taxon>
        <taxon>Torulaspora</taxon>
    </lineage>
</organism>
<dbReference type="EMBL" id="HE616742">
    <property type="protein sequence ID" value="CCE89907.1"/>
    <property type="molecule type" value="Genomic_DNA"/>
</dbReference>
<dbReference type="GO" id="GO:0031492">
    <property type="term" value="F:nucleosomal DNA binding"/>
    <property type="evidence" value="ECO:0007669"/>
    <property type="project" value="TreeGrafter"/>
</dbReference>
<keyword evidence="10" id="KW-1185">Reference proteome</keyword>
<feature type="domain" description="H15" evidence="8">
    <location>
        <begin position="138"/>
        <end position="213"/>
    </location>
</feature>
<evidence type="ECO:0000256" key="7">
    <source>
        <dbReference type="SAM" id="MobiDB-lite"/>
    </source>
</evidence>
<evidence type="ECO:0000256" key="4">
    <source>
        <dbReference type="ARBA" id="ARBA00022454"/>
    </source>
</evidence>
<dbReference type="eggNOG" id="KOG4012">
    <property type="taxonomic scope" value="Eukaryota"/>
</dbReference>
<keyword evidence="5" id="KW-0238">DNA-binding</keyword>
<dbReference type="SUPFAM" id="SSF46785">
    <property type="entry name" value="Winged helix' DNA-binding domain"/>
    <property type="match status" value="2"/>
</dbReference>
<evidence type="ECO:0000256" key="5">
    <source>
        <dbReference type="ARBA" id="ARBA00023125"/>
    </source>
</evidence>
<dbReference type="SMART" id="SM00526">
    <property type="entry name" value="H15"/>
    <property type="match status" value="2"/>
</dbReference>
<dbReference type="PANTHER" id="PTHR11467:SF36">
    <property type="entry name" value="HISTONE 24-RELATED"/>
    <property type="match status" value="1"/>
</dbReference>
<evidence type="ECO:0000256" key="6">
    <source>
        <dbReference type="ARBA" id="ARBA00023242"/>
    </source>
</evidence>
<dbReference type="Pfam" id="PF00538">
    <property type="entry name" value="Linker_histone"/>
    <property type="match status" value="2"/>
</dbReference>
<dbReference type="OrthoDB" id="1110759at2759"/>
<protein>
    <recommendedName>
        <fullName evidence="3">Histone H1</fullName>
    </recommendedName>
</protein>
<gene>
    <name evidence="9" type="primary">TDEL0A05750</name>
    <name evidence="9" type="ORF">TDEL_0A05750</name>
</gene>
<dbReference type="GeneID" id="11502731"/>
<evidence type="ECO:0000313" key="10">
    <source>
        <dbReference type="Proteomes" id="UP000005627"/>
    </source>
</evidence>
<evidence type="ECO:0000256" key="2">
    <source>
        <dbReference type="ARBA" id="ARBA00004286"/>
    </source>
</evidence>
<dbReference type="KEGG" id="tdl:TDEL_0A05750"/>
<dbReference type="Gene3D" id="1.10.10.10">
    <property type="entry name" value="Winged helix-like DNA-binding domain superfamily/Winged helix DNA-binding domain"/>
    <property type="match status" value="2"/>
</dbReference>
<feature type="region of interest" description="Disordered" evidence="7">
    <location>
        <begin position="157"/>
        <end position="181"/>
    </location>
</feature>
<feature type="region of interest" description="Disordered" evidence="7">
    <location>
        <begin position="1"/>
        <end position="37"/>
    </location>
</feature>
<dbReference type="GO" id="GO:0030261">
    <property type="term" value="P:chromosome condensation"/>
    <property type="evidence" value="ECO:0007669"/>
    <property type="project" value="EnsemblFungi"/>
</dbReference>
<dbReference type="GO" id="GO:0042301">
    <property type="term" value="F:phosphate ion binding"/>
    <property type="evidence" value="ECO:0007669"/>
    <property type="project" value="EnsemblFungi"/>
</dbReference>
<dbReference type="Proteomes" id="UP000005627">
    <property type="component" value="Chromosome 1"/>
</dbReference>
<dbReference type="GO" id="GO:0045910">
    <property type="term" value="P:negative regulation of DNA recombination"/>
    <property type="evidence" value="ECO:0007669"/>
    <property type="project" value="EnsemblFungi"/>
</dbReference>
<dbReference type="InterPro" id="IPR005818">
    <property type="entry name" value="Histone_H1/H5_H15"/>
</dbReference>
<feature type="compositionally biased region" description="Polar residues" evidence="7">
    <location>
        <begin position="171"/>
        <end position="181"/>
    </location>
</feature>
<evidence type="ECO:0000256" key="1">
    <source>
        <dbReference type="ARBA" id="ARBA00004123"/>
    </source>
</evidence>
<evidence type="ECO:0000313" key="9">
    <source>
        <dbReference type="EMBL" id="CCE89907.1"/>
    </source>
</evidence>
<comment type="subcellular location">
    <subcellularLocation>
        <location evidence="2">Chromosome</location>
    </subcellularLocation>
    <subcellularLocation>
        <location evidence="1">Nucleus</location>
    </subcellularLocation>
</comment>